<feature type="region of interest" description="Disordered" evidence="5">
    <location>
        <begin position="1"/>
        <end position="79"/>
    </location>
</feature>
<evidence type="ECO:0000256" key="3">
    <source>
        <dbReference type="ARBA" id="ARBA00022833"/>
    </source>
</evidence>
<dbReference type="HOGENOM" id="CLU_369245_0_0_1"/>
<dbReference type="Pfam" id="PF00642">
    <property type="entry name" value="zf-CCCH"/>
    <property type="match status" value="1"/>
</dbReference>
<keyword evidence="9" id="KW-1185">Reference proteome</keyword>
<feature type="compositionally biased region" description="Basic and acidic residues" evidence="5">
    <location>
        <begin position="1"/>
        <end position="10"/>
    </location>
</feature>
<proteinExistence type="predicted"/>
<dbReference type="PROSITE" id="PS00028">
    <property type="entry name" value="ZINC_FINGER_C2H2_1"/>
    <property type="match status" value="1"/>
</dbReference>
<dbReference type="GO" id="GO:0008270">
    <property type="term" value="F:zinc ion binding"/>
    <property type="evidence" value="ECO:0007669"/>
    <property type="project" value="UniProtKB-KW"/>
</dbReference>
<dbReference type="InterPro" id="IPR036855">
    <property type="entry name" value="Znf_CCCH_sf"/>
</dbReference>
<dbReference type="OrthoDB" id="278280at2759"/>
<dbReference type="KEGG" id="sapo:SAPIO_CDS3986"/>
<dbReference type="InterPro" id="IPR032378">
    <property type="entry name" value="ZC3H15/TMA46_C"/>
</dbReference>
<evidence type="ECO:0000256" key="4">
    <source>
        <dbReference type="PROSITE-ProRule" id="PRU00723"/>
    </source>
</evidence>
<keyword evidence="3 4" id="KW-0862">Zinc</keyword>
<sequence length="754" mass="84335">MPPKKNDKQAGGKKPTAAKMVEDRTFGMKNKKGGVAKRQIAQMTSNLKSGGTPEQKRKEAEKAQREREKKAAEEAKREAEALLNRPAQIQKVPFGVDPKTVVCIFYKKGNCEKGKKCKFSHDLEMERKTEKRSLYTDTRQEEEEKKKAETSADWDEEKLRSVVLSKKGNQRTTTDKVCKYFITAIEDGKYGWFWTCPNGGDKCMYKHALPPGFVLKTKEQRAAEKALMDKSPLKTLTLEEFLESERHKLTGTLTPVTPESFAKWKKERLDKKAAEEQAMKAKEATGRALFESGNWRTVDDSEEEDEGESDAWNLEKLRKETEALREKKEEERLASLYVPSTTHPPAAPKPSQNAPTISSQTGQKATPRPTPTQSQSPSQGRLPSQSQSSSRISVVLRPPATPHQYHDADADELGNDELVMSDLTPQFRRKVTQQVQQASALSREARQTSAPTPKATTPVLPRIVRTTTTAATSSPRRTKTPTQPSSAAESPKPKPQRLGRPKGWKPGMSYADVWRFGPEVAAENARLNPAKSAEKVSPKRPGRPRAAATQPNYYSGVPKRRGRPPKPPPPTPRAIYDGLQPRYIQFQCEWEKCQAELHNLETLRKHVRIVHCGGAMPATCLWGDCAVKAYPPKFATREALLGHVEARHMTPFAWHVGDGPRISMPDSTGVGKTSPTDGEKEQLPDFLFDEDGNQVTPSVRDQQIEDFATWKERRKKLKALLRKINDALPEEEESGASDDENMHYAPLLGGTSGF</sequence>
<organism evidence="8 9">
    <name type="scientific">Pseudallescheria apiosperma</name>
    <name type="common">Scedosporium apiospermum</name>
    <dbReference type="NCBI Taxonomy" id="563466"/>
    <lineage>
        <taxon>Eukaryota</taxon>
        <taxon>Fungi</taxon>
        <taxon>Dikarya</taxon>
        <taxon>Ascomycota</taxon>
        <taxon>Pezizomycotina</taxon>
        <taxon>Sordariomycetes</taxon>
        <taxon>Hypocreomycetidae</taxon>
        <taxon>Microascales</taxon>
        <taxon>Microascaceae</taxon>
        <taxon>Scedosporium</taxon>
    </lineage>
</organism>
<dbReference type="GeneID" id="27723058"/>
<evidence type="ECO:0000313" key="9">
    <source>
        <dbReference type="Proteomes" id="UP000028545"/>
    </source>
</evidence>
<dbReference type="AlphaFoldDB" id="A0A084G916"/>
<dbReference type="SMART" id="SM00355">
    <property type="entry name" value="ZnF_C2H2"/>
    <property type="match status" value="2"/>
</dbReference>
<dbReference type="Gene3D" id="4.10.1000.10">
    <property type="entry name" value="Zinc finger, CCCH-type"/>
    <property type="match status" value="1"/>
</dbReference>
<feature type="region of interest" description="Disordered" evidence="5">
    <location>
        <begin position="525"/>
        <end position="573"/>
    </location>
</feature>
<dbReference type="Gene3D" id="6.20.400.10">
    <property type="match status" value="1"/>
</dbReference>
<evidence type="ECO:0000256" key="1">
    <source>
        <dbReference type="ARBA" id="ARBA00022723"/>
    </source>
</evidence>
<dbReference type="RefSeq" id="XP_016643627.1">
    <property type="nucleotide sequence ID" value="XM_016786651.1"/>
</dbReference>
<dbReference type="SMART" id="SM00356">
    <property type="entry name" value="ZnF_C3H1"/>
    <property type="match status" value="2"/>
</dbReference>
<protein>
    <submittedName>
        <fullName evidence="8">Uncharacterized protein</fullName>
    </submittedName>
</protein>
<evidence type="ECO:0000259" key="7">
    <source>
        <dbReference type="PROSITE" id="PS50157"/>
    </source>
</evidence>
<name>A0A084G916_PSEDA</name>
<feature type="compositionally biased region" description="Low complexity" evidence="5">
    <location>
        <begin position="465"/>
        <end position="475"/>
    </location>
</feature>
<dbReference type="EMBL" id="JOWA01000090">
    <property type="protein sequence ID" value="KEZ43828.1"/>
    <property type="molecule type" value="Genomic_DNA"/>
</dbReference>
<evidence type="ECO:0000259" key="6">
    <source>
        <dbReference type="PROSITE" id="PS50103"/>
    </source>
</evidence>
<feature type="compositionally biased region" description="Acidic residues" evidence="5">
    <location>
        <begin position="730"/>
        <end position="739"/>
    </location>
</feature>
<feature type="compositionally biased region" description="Basic and acidic residues" evidence="5">
    <location>
        <begin position="276"/>
        <end position="285"/>
    </location>
</feature>
<feature type="zinc finger region" description="C3H1-type" evidence="4">
    <location>
        <begin position="172"/>
        <end position="210"/>
    </location>
</feature>
<dbReference type="PANTHER" id="PTHR12681:SF0">
    <property type="entry name" value="ZINC FINGER CCCH DOMAIN-CONTAINING PROTEIN 15"/>
    <property type="match status" value="1"/>
</dbReference>
<accession>A0A084G916</accession>
<feature type="domain" description="C2H2-type" evidence="7">
    <location>
        <begin position="586"/>
        <end position="616"/>
    </location>
</feature>
<feature type="compositionally biased region" description="Acidic residues" evidence="5">
    <location>
        <begin position="300"/>
        <end position="309"/>
    </location>
</feature>
<dbReference type="OMA" id="RYEWEES"/>
<evidence type="ECO:0000256" key="2">
    <source>
        <dbReference type="ARBA" id="ARBA00022771"/>
    </source>
</evidence>
<feature type="region of interest" description="Disordered" evidence="5">
    <location>
        <begin position="276"/>
        <end position="506"/>
    </location>
</feature>
<feature type="compositionally biased region" description="Basic and acidic residues" evidence="5">
    <location>
        <begin position="313"/>
        <end position="333"/>
    </location>
</feature>
<feature type="domain" description="C3H1-type" evidence="6">
    <location>
        <begin position="172"/>
        <end position="210"/>
    </location>
</feature>
<dbReference type="PROSITE" id="PS50103">
    <property type="entry name" value="ZF_C3H1"/>
    <property type="match status" value="2"/>
</dbReference>
<dbReference type="GO" id="GO:0005829">
    <property type="term" value="C:cytosol"/>
    <property type="evidence" value="ECO:0007669"/>
    <property type="project" value="TreeGrafter"/>
</dbReference>
<feature type="domain" description="C3H1-type" evidence="6">
    <location>
        <begin position="97"/>
        <end position="124"/>
    </location>
</feature>
<reference evidence="8 9" key="1">
    <citation type="journal article" date="2014" name="Genome Announc.">
        <title>Draft genome sequence of the pathogenic fungus Scedosporium apiospermum.</title>
        <authorList>
            <person name="Vandeputte P."/>
            <person name="Ghamrawi S."/>
            <person name="Rechenmann M."/>
            <person name="Iltis A."/>
            <person name="Giraud S."/>
            <person name="Fleury M."/>
            <person name="Thornton C."/>
            <person name="Delhaes L."/>
            <person name="Meyer W."/>
            <person name="Papon N."/>
            <person name="Bouchara J.P."/>
        </authorList>
    </citation>
    <scope>NUCLEOTIDE SEQUENCE [LARGE SCALE GENOMIC DNA]</scope>
    <source>
        <strain evidence="8 9">IHEM 14462</strain>
    </source>
</reference>
<dbReference type="InterPro" id="IPR000571">
    <property type="entry name" value="Znf_CCCH"/>
</dbReference>
<evidence type="ECO:0000313" key="8">
    <source>
        <dbReference type="EMBL" id="KEZ43828.1"/>
    </source>
</evidence>
<feature type="region of interest" description="Disordered" evidence="5">
    <location>
        <begin position="730"/>
        <end position="754"/>
    </location>
</feature>
<dbReference type="Pfam" id="PF16543">
    <property type="entry name" value="DFRP_C"/>
    <property type="match status" value="1"/>
</dbReference>
<dbReference type="VEuPathDB" id="FungiDB:SAPIO_CDS3986"/>
<dbReference type="InterPro" id="IPR013087">
    <property type="entry name" value="Znf_C2H2_type"/>
</dbReference>
<feature type="compositionally biased region" description="Basic residues" evidence="5">
    <location>
        <begin position="494"/>
        <end position="503"/>
    </location>
</feature>
<dbReference type="PANTHER" id="PTHR12681">
    <property type="entry name" value="ZINC FINGER-CONTAINING PROTEIN P48ZNF"/>
    <property type="match status" value="1"/>
</dbReference>
<feature type="compositionally biased region" description="Low complexity" evidence="5">
    <location>
        <begin position="371"/>
        <end position="393"/>
    </location>
</feature>
<keyword evidence="2 4" id="KW-0863">Zinc-finger</keyword>
<comment type="caution">
    <text evidence="8">The sequence shown here is derived from an EMBL/GenBank/DDBJ whole genome shotgun (WGS) entry which is preliminary data.</text>
</comment>
<feature type="zinc finger region" description="C3H1-type" evidence="4">
    <location>
        <begin position="97"/>
        <end position="124"/>
    </location>
</feature>
<dbReference type="SUPFAM" id="SSF90229">
    <property type="entry name" value="CCCH zinc finger"/>
    <property type="match status" value="1"/>
</dbReference>
<feature type="compositionally biased region" description="Polar residues" evidence="5">
    <location>
        <begin position="350"/>
        <end position="364"/>
    </location>
</feature>
<dbReference type="GO" id="GO:0003729">
    <property type="term" value="F:mRNA binding"/>
    <property type="evidence" value="ECO:0007669"/>
    <property type="project" value="TreeGrafter"/>
</dbReference>
<keyword evidence="1 4" id="KW-0479">Metal-binding</keyword>
<dbReference type="Gene3D" id="3.30.160.60">
    <property type="entry name" value="Classic Zinc Finger"/>
    <property type="match status" value="1"/>
</dbReference>
<dbReference type="PROSITE" id="PS50157">
    <property type="entry name" value="ZINC_FINGER_C2H2_2"/>
    <property type="match status" value="1"/>
</dbReference>
<dbReference type="GO" id="GO:0002181">
    <property type="term" value="P:cytoplasmic translation"/>
    <property type="evidence" value="ECO:0007669"/>
    <property type="project" value="TreeGrafter"/>
</dbReference>
<feature type="region of interest" description="Disordered" evidence="5">
    <location>
        <begin position="666"/>
        <end position="700"/>
    </location>
</feature>
<dbReference type="Proteomes" id="UP000028545">
    <property type="component" value="Unassembled WGS sequence"/>
</dbReference>
<feature type="compositionally biased region" description="Basic and acidic residues" evidence="5">
    <location>
        <begin position="54"/>
        <end position="79"/>
    </location>
</feature>
<evidence type="ECO:0000256" key="5">
    <source>
        <dbReference type="SAM" id="MobiDB-lite"/>
    </source>
</evidence>
<gene>
    <name evidence="8" type="ORF">SAPIO_CDS3986</name>
</gene>